<sequence>MKEENEKFDLINYKLSRNSLQRSLSLNDEDLTRIRYCDNHIATTSTSLSTTASIPQNSLQSTSLIRGSTTESLPCHPQNGRNG</sequence>
<organism evidence="2 3">
    <name type="scientific">Cercopithifilaria johnstoni</name>
    <dbReference type="NCBI Taxonomy" id="2874296"/>
    <lineage>
        <taxon>Eukaryota</taxon>
        <taxon>Metazoa</taxon>
        <taxon>Ecdysozoa</taxon>
        <taxon>Nematoda</taxon>
        <taxon>Chromadorea</taxon>
        <taxon>Rhabditida</taxon>
        <taxon>Spirurina</taxon>
        <taxon>Spiruromorpha</taxon>
        <taxon>Filarioidea</taxon>
        <taxon>Onchocercidae</taxon>
        <taxon>Cercopithifilaria</taxon>
    </lineage>
</organism>
<dbReference type="AlphaFoldDB" id="A0A8J2LZ20"/>
<keyword evidence="3" id="KW-1185">Reference proteome</keyword>
<comment type="caution">
    <text evidence="2">The sequence shown here is derived from an EMBL/GenBank/DDBJ whole genome shotgun (WGS) entry which is preliminary data.</text>
</comment>
<dbReference type="EMBL" id="CAKAEH010000169">
    <property type="protein sequence ID" value="CAG9530117.1"/>
    <property type="molecule type" value="Genomic_DNA"/>
</dbReference>
<evidence type="ECO:0000313" key="2">
    <source>
        <dbReference type="EMBL" id="CAG9530117.1"/>
    </source>
</evidence>
<protein>
    <submittedName>
        <fullName evidence="2">Uncharacterized protein</fullName>
    </submittedName>
</protein>
<proteinExistence type="predicted"/>
<evidence type="ECO:0000313" key="3">
    <source>
        <dbReference type="Proteomes" id="UP000746747"/>
    </source>
</evidence>
<feature type="compositionally biased region" description="Polar residues" evidence="1">
    <location>
        <begin position="54"/>
        <end position="72"/>
    </location>
</feature>
<evidence type="ECO:0000256" key="1">
    <source>
        <dbReference type="SAM" id="MobiDB-lite"/>
    </source>
</evidence>
<gene>
    <name evidence="2" type="ORF">CJOHNSTONI_LOCUS641</name>
</gene>
<name>A0A8J2LZ20_9BILA</name>
<accession>A0A8J2LZ20</accession>
<reference evidence="2" key="1">
    <citation type="submission" date="2021-09" db="EMBL/GenBank/DDBJ databases">
        <authorList>
            <consortium name="Pathogen Informatics"/>
        </authorList>
    </citation>
    <scope>NUCLEOTIDE SEQUENCE</scope>
</reference>
<dbReference type="Proteomes" id="UP000746747">
    <property type="component" value="Unassembled WGS sequence"/>
</dbReference>
<feature type="region of interest" description="Disordered" evidence="1">
    <location>
        <begin position="47"/>
        <end position="83"/>
    </location>
</feature>